<name>A0AA45WU45_9CLOT</name>
<evidence type="ECO:0000313" key="4">
    <source>
        <dbReference type="EMBL" id="SMP46381.1"/>
    </source>
</evidence>
<dbReference type="RefSeq" id="WP_283408287.1">
    <property type="nucleotide sequence ID" value="NZ_FXUF01000003.1"/>
</dbReference>
<dbReference type="GO" id="GO:0016020">
    <property type="term" value="C:membrane"/>
    <property type="evidence" value="ECO:0007669"/>
    <property type="project" value="InterPro"/>
</dbReference>
<keyword evidence="2 3" id="KW-1133">Transmembrane helix</keyword>
<dbReference type="PANTHER" id="PTHR37815:SF3">
    <property type="entry name" value="UPF0397 PROTEIN SPR0429"/>
    <property type="match status" value="1"/>
</dbReference>
<comment type="caution">
    <text evidence="4">The sequence shown here is derived from an EMBL/GenBank/DDBJ whole genome shotgun (WGS) entry which is preliminary data.</text>
</comment>
<gene>
    <name evidence="4" type="ORF">SAMN06296020_1031</name>
</gene>
<feature type="transmembrane region" description="Helical" evidence="3">
    <location>
        <begin position="143"/>
        <end position="161"/>
    </location>
</feature>
<dbReference type="EMBL" id="FXUF01000003">
    <property type="protein sequence ID" value="SMP46381.1"/>
    <property type="molecule type" value="Genomic_DNA"/>
</dbReference>
<feature type="transmembrane region" description="Helical" evidence="3">
    <location>
        <begin position="72"/>
        <end position="93"/>
    </location>
</feature>
<evidence type="ECO:0000256" key="3">
    <source>
        <dbReference type="SAM" id="Phobius"/>
    </source>
</evidence>
<dbReference type="Pfam" id="PF07155">
    <property type="entry name" value="ECF-ribofla_trS"/>
    <property type="match status" value="1"/>
</dbReference>
<dbReference type="InterPro" id="IPR009825">
    <property type="entry name" value="ECF_substrate-spec-like"/>
</dbReference>
<evidence type="ECO:0000256" key="2">
    <source>
        <dbReference type="ARBA" id="ARBA00022989"/>
    </source>
</evidence>
<feature type="transmembrane region" description="Helical" evidence="3">
    <location>
        <begin position="12"/>
        <end position="31"/>
    </location>
</feature>
<evidence type="ECO:0000313" key="5">
    <source>
        <dbReference type="Proteomes" id="UP001158066"/>
    </source>
</evidence>
<keyword evidence="1 3" id="KW-0812">Transmembrane</keyword>
<keyword evidence="5" id="KW-1185">Reference proteome</keyword>
<keyword evidence="3" id="KW-0472">Membrane</keyword>
<organism evidence="4 5">
    <name type="scientific">Anoxynatronum buryatiense</name>
    <dbReference type="NCBI Taxonomy" id="489973"/>
    <lineage>
        <taxon>Bacteria</taxon>
        <taxon>Bacillati</taxon>
        <taxon>Bacillota</taxon>
        <taxon>Clostridia</taxon>
        <taxon>Eubacteriales</taxon>
        <taxon>Clostridiaceae</taxon>
        <taxon>Anoxynatronum</taxon>
    </lineage>
</organism>
<accession>A0AA45WU45</accession>
<reference evidence="4" key="1">
    <citation type="submission" date="2017-05" db="EMBL/GenBank/DDBJ databases">
        <authorList>
            <person name="Varghese N."/>
            <person name="Submissions S."/>
        </authorList>
    </citation>
    <scope>NUCLEOTIDE SEQUENCE</scope>
    <source>
        <strain evidence="4">Su22</strain>
    </source>
</reference>
<dbReference type="AlphaFoldDB" id="A0AA45WU45"/>
<proteinExistence type="predicted"/>
<protein>
    <submittedName>
        <fullName evidence="4">Uncharacterized membrane protein</fullName>
    </submittedName>
</protein>
<evidence type="ECO:0000256" key="1">
    <source>
        <dbReference type="ARBA" id="ARBA00022692"/>
    </source>
</evidence>
<feature type="transmembrane region" description="Helical" evidence="3">
    <location>
        <begin position="105"/>
        <end position="128"/>
    </location>
</feature>
<sequence>MNTQTKDITLTGLLIALVAAATMLITIPVPATEGFIHAGDGVIFFVSVYFGRRKGALAAGIGSAMADLLLGYTMWIIPTLLVKSLMGYLVGAVAEKGTRNHLGMVDMIGVSLGAVWMACGYLVAGIFIKGSLQVALTGLPWDLVQGFGGVILFVPVALAINKTRFFNQQLH</sequence>
<dbReference type="Proteomes" id="UP001158066">
    <property type="component" value="Unassembled WGS sequence"/>
</dbReference>
<dbReference type="PANTHER" id="PTHR37815">
    <property type="entry name" value="UPF0397 PROTEIN BC_2624-RELATED"/>
    <property type="match status" value="1"/>
</dbReference>
<dbReference type="Gene3D" id="1.10.1760.20">
    <property type="match status" value="1"/>
</dbReference>